<keyword evidence="1" id="KW-1133">Transmembrane helix</keyword>
<evidence type="ECO:0000313" key="2">
    <source>
        <dbReference type="EMBL" id="TWH80332.1"/>
    </source>
</evidence>
<keyword evidence="1" id="KW-0472">Membrane</keyword>
<dbReference type="EMBL" id="VLKH01000004">
    <property type="protein sequence ID" value="TWH80332.1"/>
    <property type="molecule type" value="Genomic_DNA"/>
</dbReference>
<feature type="transmembrane region" description="Helical" evidence="1">
    <location>
        <begin position="168"/>
        <end position="194"/>
    </location>
</feature>
<gene>
    <name evidence="2" type="ORF">LY60_01592</name>
</gene>
<protein>
    <recommendedName>
        <fullName evidence="4">Adenosylcobinamide-GDP ribazoletransferase</fullName>
    </recommendedName>
</protein>
<keyword evidence="1" id="KW-0812">Transmembrane</keyword>
<proteinExistence type="predicted"/>
<organism evidence="2 3">
    <name type="scientific">Sedimentibacter saalensis</name>
    <dbReference type="NCBI Taxonomy" id="130788"/>
    <lineage>
        <taxon>Bacteria</taxon>
        <taxon>Bacillati</taxon>
        <taxon>Bacillota</taxon>
        <taxon>Tissierellia</taxon>
        <taxon>Sedimentibacter</taxon>
    </lineage>
</organism>
<feature type="transmembrane region" description="Helical" evidence="1">
    <location>
        <begin position="64"/>
        <end position="83"/>
    </location>
</feature>
<comment type="caution">
    <text evidence="2">The sequence shown here is derived from an EMBL/GenBank/DDBJ whole genome shotgun (WGS) entry which is preliminary data.</text>
</comment>
<evidence type="ECO:0000313" key="3">
    <source>
        <dbReference type="Proteomes" id="UP000315343"/>
    </source>
</evidence>
<dbReference type="Proteomes" id="UP000315343">
    <property type="component" value="Unassembled WGS sequence"/>
</dbReference>
<feature type="transmembrane region" description="Helical" evidence="1">
    <location>
        <begin position="130"/>
        <end position="147"/>
    </location>
</feature>
<keyword evidence="3" id="KW-1185">Reference proteome</keyword>
<accession>A0A562JAZ4</accession>
<evidence type="ECO:0008006" key="4">
    <source>
        <dbReference type="Google" id="ProtNLM"/>
    </source>
</evidence>
<evidence type="ECO:0000256" key="1">
    <source>
        <dbReference type="SAM" id="Phobius"/>
    </source>
</evidence>
<sequence length="233" mass="26020">MFDVRSIVIGIILMLKKYTCINITIYEESSNEDYKNGIMALPLIGLAIGFSSFLIASLEFVYDGLFVSVLVLGFYCIVTRSVNLTDTYRTLNYIIKPKNQSEQIVGIIGTTIILLLYFSLFRIVPVTSLIIMPVAGYSSLIILSPVIKRNKKNTEIMKCCGKYHTIAAFAISFLIAAVFNYKLVISLSLTYMISGFVVSYLDNKVSVLPNSAEGLIVETAQILFLIITYIIRI</sequence>
<reference evidence="2 3" key="1">
    <citation type="submission" date="2019-07" db="EMBL/GenBank/DDBJ databases">
        <title>Genomic Encyclopedia of Type Strains, Phase I: the one thousand microbial genomes (KMG-I) project.</title>
        <authorList>
            <person name="Kyrpides N."/>
        </authorList>
    </citation>
    <scope>NUCLEOTIDE SEQUENCE [LARGE SCALE GENOMIC DNA]</scope>
    <source>
        <strain evidence="2 3">DSM 13558</strain>
    </source>
</reference>
<dbReference type="RefSeq" id="WP_212633464.1">
    <property type="nucleotide sequence ID" value="NZ_JAYFNS010000006.1"/>
</dbReference>
<dbReference type="AlphaFoldDB" id="A0A562JAZ4"/>
<feature type="transmembrane region" description="Helical" evidence="1">
    <location>
        <begin position="6"/>
        <end position="26"/>
    </location>
</feature>
<feature type="transmembrane region" description="Helical" evidence="1">
    <location>
        <begin position="104"/>
        <end position="124"/>
    </location>
</feature>
<name>A0A562JAZ4_9FIRM</name>
<feature type="transmembrane region" description="Helical" evidence="1">
    <location>
        <begin position="38"/>
        <end position="58"/>
    </location>
</feature>
<feature type="transmembrane region" description="Helical" evidence="1">
    <location>
        <begin position="214"/>
        <end position="231"/>
    </location>
</feature>